<gene>
    <name evidence="1" type="ORF">AB1Y20_003796</name>
</gene>
<comment type="caution">
    <text evidence="1">The sequence shown here is derived from an EMBL/GenBank/DDBJ whole genome shotgun (WGS) entry which is preliminary data.</text>
</comment>
<organism evidence="1 2">
    <name type="scientific">Prymnesium parvum</name>
    <name type="common">Toxic golden alga</name>
    <dbReference type="NCBI Taxonomy" id="97485"/>
    <lineage>
        <taxon>Eukaryota</taxon>
        <taxon>Haptista</taxon>
        <taxon>Haptophyta</taxon>
        <taxon>Prymnesiophyceae</taxon>
        <taxon>Prymnesiales</taxon>
        <taxon>Prymnesiaceae</taxon>
        <taxon>Prymnesium</taxon>
    </lineage>
</organism>
<protein>
    <submittedName>
        <fullName evidence="1">Uncharacterized protein</fullName>
    </submittedName>
</protein>
<dbReference type="EMBL" id="JBGBPQ010000012">
    <property type="protein sequence ID" value="KAL1514709.1"/>
    <property type="molecule type" value="Genomic_DNA"/>
</dbReference>
<accession>A0AB34J5Y2</accession>
<name>A0AB34J5Y2_PRYPA</name>
<sequence length="96" mass="10581">MIKPDKTTAAAQKYKVKIQDPAEIDKYYRMHERLPNRGWCSAKLILKKAMGKMGKMVAMAAAPLILRARIPLGKAANSSLPSMSFKVGTRTSCGEL</sequence>
<evidence type="ECO:0000313" key="1">
    <source>
        <dbReference type="EMBL" id="KAL1514709.1"/>
    </source>
</evidence>
<evidence type="ECO:0000313" key="2">
    <source>
        <dbReference type="Proteomes" id="UP001515480"/>
    </source>
</evidence>
<dbReference type="AlphaFoldDB" id="A0AB34J5Y2"/>
<keyword evidence="2" id="KW-1185">Reference proteome</keyword>
<reference evidence="1 2" key="1">
    <citation type="journal article" date="2024" name="Science">
        <title>Giant polyketide synthase enzymes in the biosynthesis of giant marine polyether toxins.</title>
        <authorList>
            <person name="Fallon T.R."/>
            <person name="Shende V.V."/>
            <person name="Wierzbicki I.H."/>
            <person name="Pendleton A.L."/>
            <person name="Watervoot N.F."/>
            <person name="Auber R.P."/>
            <person name="Gonzalez D.J."/>
            <person name="Wisecaver J.H."/>
            <person name="Moore B.S."/>
        </authorList>
    </citation>
    <scope>NUCLEOTIDE SEQUENCE [LARGE SCALE GENOMIC DNA]</scope>
    <source>
        <strain evidence="1 2">12B1</strain>
    </source>
</reference>
<proteinExistence type="predicted"/>
<dbReference type="Proteomes" id="UP001515480">
    <property type="component" value="Unassembled WGS sequence"/>
</dbReference>